<evidence type="ECO:0000256" key="1">
    <source>
        <dbReference type="ARBA" id="ARBA00022737"/>
    </source>
</evidence>
<dbReference type="InterPro" id="IPR002110">
    <property type="entry name" value="Ankyrin_rpt"/>
</dbReference>
<dbReference type="InterPro" id="IPR003613">
    <property type="entry name" value="Ubox_domain"/>
</dbReference>
<dbReference type="InterPro" id="IPR036770">
    <property type="entry name" value="Ankyrin_rpt-contain_sf"/>
</dbReference>
<dbReference type="PANTHER" id="PTHR24198">
    <property type="entry name" value="ANKYRIN REPEAT AND PROTEIN KINASE DOMAIN-CONTAINING PROTEIN"/>
    <property type="match status" value="1"/>
</dbReference>
<organism evidence="4">
    <name type="scientific">Satyrvirus sp</name>
    <dbReference type="NCBI Taxonomy" id="2487771"/>
    <lineage>
        <taxon>Viruses</taxon>
        <taxon>Varidnaviria</taxon>
        <taxon>Bamfordvirae</taxon>
        <taxon>Nucleocytoviricota</taxon>
        <taxon>Megaviricetes</taxon>
        <taxon>Imitervirales</taxon>
        <taxon>Mimiviridae</taxon>
        <taxon>Megamimivirinae</taxon>
    </lineage>
</organism>
<gene>
    <name evidence="4" type="ORF">Satyrvirus42_4</name>
</gene>
<dbReference type="Gene3D" id="3.30.40.10">
    <property type="entry name" value="Zinc/RING finger domain, C3HC4 (zinc finger)"/>
    <property type="match status" value="1"/>
</dbReference>
<dbReference type="SUPFAM" id="SSF57850">
    <property type="entry name" value="RING/U-box"/>
    <property type="match status" value="1"/>
</dbReference>
<dbReference type="GO" id="GO:0004842">
    <property type="term" value="F:ubiquitin-protein transferase activity"/>
    <property type="evidence" value="ECO:0007669"/>
    <property type="project" value="InterPro"/>
</dbReference>
<dbReference type="PROSITE" id="PS50297">
    <property type="entry name" value="ANK_REP_REGION"/>
    <property type="match status" value="1"/>
</dbReference>
<proteinExistence type="predicted"/>
<dbReference type="GO" id="GO:0016567">
    <property type="term" value="P:protein ubiquitination"/>
    <property type="evidence" value="ECO:0007669"/>
    <property type="project" value="InterPro"/>
</dbReference>
<feature type="domain" description="U-box" evidence="3">
    <location>
        <begin position="9"/>
        <end position="70"/>
    </location>
</feature>
<dbReference type="SMART" id="SM00504">
    <property type="entry name" value="Ubox"/>
    <property type="match status" value="1"/>
</dbReference>
<dbReference type="PANTHER" id="PTHR24198:SF165">
    <property type="entry name" value="ANKYRIN REPEAT-CONTAINING PROTEIN-RELATED"/>
    <property type="match status" value="1"/>
</dbReference>
<evidence type="ECO:0000313" key="4">
    <source>
        <dbReference type="EMBL" id="AYV85795.1"/>
    </source>
</evidence>
<dbReference type="Pfam" id="PF12796">
    <property type="entry name" value="Ank_2"/>
    <property type="match status" value="1"/>
</dbReference>
<dbReference type="SUPFAM" id="SSF48403">
    <property type="entry name" value="Ankyrin repeat"/>
    <property type="match status" value="1"/>
</dbReference>
<dbReference type="Pfam" id="PF04564">
    <property type="entry name" value="U-box"/>
    <property type="match status" value="1"/>
</dbReference>
<reference evidence="4" key="1">
    <citation type="submission" date="2018-10" db="EMBL/GenBank/DDBJ databases">
        <title>Hidden diversity of soil giant viruses.</title>
        <authorList>
            <person name="Schulz F."/>
            <person name="Alteio L."/>
            <person name="Goudeau D."/>
            <person name="Ryan E.M."/>
            <person name="Malmstrom R.R."/>
            <person name="Blanchard J."/>
            <person name="Woyke T."/>
        </authorList>
    </citation>
    <scope>NUCLEOTIDE SEQUENCE</scope>
    <source>
        <strain evidence="4">SAV1</strain>
    </source>
</reference>
<name>A0A3G5AF03_9VIRU</name>
<dbReference type="EMBL" id="MK072478">
    <property type="protein sequence ID" value="AYV85795.1"/>
    <property type="molecule type" value="Genomic_DNA"/>
</dbReference>
<sequence length="340" mass="39832">MDDILNKEQFTCPITLQIFRRPVLAEDGFFYEESEIKRWLSTNKISPKTRSPISDKVISCHMFNLLLQKFLEINPSEKNNQLKYNHTEHIEDINEIMVNLKFEKLLEYQNFSLVALYDNSSKTGSLIKRILEHTDNDIIKYVIDNIVISELECSTHTQKWRLIHYALRYSNPDIVEYVINKNIDLEAEDNENWRPIHYAFKYSTEKIIKILIEKGVNLNCETNNNLRPIHYACGLSRLDFIDILIDKIDKGAGLECKLIHFVLQECTASVIKHIIRKNINLDTGDQNMDYIRNLISNNKNLTGVEINEIEILIGLLRYQKLCKDEQKLKIIQSLVQIMIS</sequence>
<keyword evidence="1" id="KW-0677">Repeat</keyword>
<evidence type="ECO:0000259" key="3">
    <source>
        <dbReference type="SMART" id="SM00504"/>
    </source>
</evidence>
<dbReference type="CDD" id="cd16655">
    <property type="entry name" value="RING-Ubox_WDSUB1-like"/>
    <property type="match status" value="1"/>
</dbReference>
<evidence type="ECO:0000256" key="2">
    <source>
        <dbReference type="ARBA" id="ARBA00023043"/>
    </source>
</evidence>
<accession>A0A3G5AF03</accession>
<dbReference type="InterPro" id="IPR013083">
    <property type="entry name" value="Znf_RING/FYVE/PHD"/>
</dbReference>
<dbReference type="Gene3D" id="1.25.40.20">
    <property type="entry name" value="Ankyrin repeat-containing domain"/>
    <property type="match status" value="1"/>
</dbReference>
<dbReference type="SMART" id="SM00248">
    <property type="entry name" value="ANK"/>
    <property type="match status" value="3"/>
</dbReference>
<protein>
    <recommendedName>
        <fullName evidence="3">U-box domain-containing protein</fullName>
    </recommendedName>
</protein>
<keyword evidence="2" id="KW-0040">ANK repeat</keyword>
<dbReference type="PROSITE" id="PS50088">
    <property type="entry name" value="ANK_REPEAT"/>
    <property type="match status" value="1"/>
</dbReference>